<keyword evidence="1" id="KW-0812">Transmembrane</keyword>
<evidence type="ECO:0000313" key="2">
    <source>
        <dbReference type="EMBL" id="OCA19705.1"/>
    </source>
</evidence>
<evidence type="ECO:0000256" key="1">
    <source>
        <dbReference type="SAM" id="Phobius"/>
    </source>
</evidence>
<keyword evidence="1" id="KW-0472">Membrane</keyword>
<gene>
    <name evidence="2" type="ORF">XENTR_v90028302mg</name>
</gene>
<dbReference type="AlphaFoldDB" id="A0A1B8Y9M4"/>
<accession>A0A1B8Y9M4</accession>
<sequence>MCLPQIITTTITLFTIVPITIILIKIILIAIVLPTLQTTPIPGSQSVLHVSRMAITSQLCIATPPRDRISLHAPLTFVRCLIQLLSPFCAVLSPSFCIGGCGLFYPAFRSPPIGSLHPAYSPPPRGPPNPPPLFRCTYRALPLFLATFRTPSAVIWKSSAILWCRTVSPHYFANPSLHLTFGVPLLLQKIPHLPLLRGS</sequence>
<reference evidence="2" key="2">
    <citation type="journal article" date="2010" name="Science">
        <title>The genome of the Western clawed frog Xenopus tropicalis.</title>
        <authorList>
            <person name="Hellsten U."/>
            <person name="Harland R.M."/>
            <person name="Gilchrist M.J."/>
            <person name="Hendrix D."/>
            <person name="Jurka J."/>
            <person name="Kapitonov V."/>
            <person name="Ovcharenko I."/>
            <person name="Putnam N.H."/>
            <person name="Shu S."/>
            <person name="Taher L."/>
            <person name="Blitz I.L."/>
            <person name="Blumberg B."/>
            <person name="Dichmann D.S."/>
            <person name="Dubchak I."/>
            <person name="Amaya E."/>
            <person name="Detter J.C."/>
            <person name="Fletcher R."/>
            <person name="Gerhard D.S."/>
            <person name="Goodstein D."/>
            <person name="Graves T."/>
            <person name="Grigoriev I.V."/>
            <person name="Grimwood J."/>
            <person name="Kawashima T."/>
            <person name="Lindquist E."/>
            <person name="Lucas S.M."/>
            <person name="Mead P.E."/>
            <person name="Mitros T."/>
            <person name="Ogino H."/>
            <person name="Ohta Y."/>
            <person name="Poliakov A.V."/>
            <person name="Pollet N."/>
            <person name="Robert J."/>
            <person name="Salamov A."/>
            <person name="Sater A.K."/>
            <person name="Schmutz J."/>
            <person name="Terry A."/>
            <person name="Vize P.D."/>
            <person name="Warren W.C."/>
            <person name="Wells D."/>
            <person name="Wills A."/>
            <person name="Wilson R.K."/>
            <person name="Zimmerman L.B."/>
            <person name="Zorn A.M."/>
            <person name="Grainger R."/>
            <person name="Grammer T."/>
            <person name="Khokha M.K."/>
            <person name="Richardson P.M."/>
            <person name="Rokhsar D.S."/>
        </authorList>
    </citation>
    <scope>NUCLEOTIDE SEQUENCE [LARGE SCALE GENOMIC DNA]</scope>
    <source>
        <strain evidence="2">Nigerian</strain>
    </source>
</reference>
<feature type="transmembrane region" description="Helical" evidence="1">
    <location>
        <begin position="12"/>
        <end position="33"/>
    </location>
</feature>
<organism evidence="2">
    <name type="scientific">Xenopus tropicalis</name>
    <name type="common">Western clawed frog</name>
    <name type="synonym">Silurana tropicalis</name>
    <dbReference type="NCBI Taxonomy" id="8364"/>
    <lineage>
        <taxon>Eukaryota</taxon>
        <taxon>Metazoa</taxon>
        <taxon>Chordata</taxon>
        <taxon>Craniata</taxon>
        <taxon>Vertebrata</taxon>
        <taxon>Euteleostomi</taxon>
        <taxon>Amphibia</taxon>
        <taxon>Batrachia</taxon>
        <taxon>Anura</taxon>
        <taxon>Pipoidea</taxon>
        <taxon>Pipidae</taxon>
        <taxon>Xenopodinae</taxon>
        <taxon>Xenopus</taxon>
        <taxon>Silurana</taxon>
    </lineage>
</organism>
<name>A0A1B8Y9M4_XENTR</name>
<protein>
    <submittedName>
        <fullName evidence="2">Uncharacterized protein</fullName>
    </submittedName>
</protein>
<keyword evidence="1" id="KW-1133">Transmembrane helix</keyword>
<dbReference type="EMBL" id="KV460371">
    <property type="protein sequence ID" value="OCA19705.1"/>
    <property type="molecule type" value="Genomic_DNA"/>
</dbReference>
<reference evidence="2" key="1">
    <citation type="submission" date="2009-11" db="EMBL/GenBank/DDBJ databases">
        <authorList>
            <consortium name="US DOE Joint Genome Institute (JGI-PGF)"/>
            <person name="Ottilar R."/>
            <person name="Schmutz J."/>
            <person name="Salamov A."/>
            <person name="Cheng J.F."/>
            <person name="Lucas S."/>
            <person name="Pitluck S."/>
            <person name="Gundlach H."/>
            <person name="Guo Y."/>
            <person name="Haberer G."/>
            <person name="Nasrallah J."/>
            <person name="Mayer K.F.X."/>
            <person name="van de Peer Y."/>
            <person name="Weigel D."/>
            <person name="Grigoriev I.V."/>
        </authorList>
    </citation>
    <scope>NUCLEOTIDE SEQUENCE</scope>
    <source>
        <strain evidence="2">Nigerian</strain>
    </source>
</reference>
<reference evidence="2" key="3">
    <citation type="submission" date="2016-05" db="EMBL/GenBank/DDBJ databases">
        <title>WGS assembly of Xenopus tropicalis.</title>
        <authorList>
            <person name="Sessions A."/>
            <person name="Jenkins J."/>
            <person name="Mitros T."/>
            <person name="Lyons J.T."/>
            <person name="Dichmann D.S."/>
            <person name="Robert J."/>
            <person name="Harland R.M."/>
            <person name="Rokhsar D.S."/>
        </authorList>
    </citation>
    <scope>NUCLEOTIDE SEQUENCE</scope>
    <source>
        <strain evidence="2">Nigerian</strain>
    </source>
</reference>
<proteinExistence type="predicted"/>